<dbReference type="InterPro" id="IPR039425">
    <property type="entry name" value="RNA_pol_sigma-70-like"/>
</dbReference>
<dbReference type="GO" id="GO:0006352">
    <property type="term" value="P:DNA-templated transcription initiation"/>
    <property type="evidence" value="ECO:0007669"/>
    <property type="project" value="InterPro"/>
</dbReference>
<dbReference type="Pfam" id="PF08281">
    <property type="entry name" value="Sigma70_r4_2"/>
    <property type="match status" value="1"/>
</dbReference>
<sequence length="181" mass="20791">METAALIKRVLQFGDQHAFAQLVQQHQSALRYSLRQWVGWDTSLADDLAQEVFLKAYRKLHQFQAQAKFSTWLYRIAYTTWLNYIDKQRVQEAPLDELTEARCDKSIQQAGAAIDIERALRQLTVPQRVAIHLCLQRGFSHGDAADIMNLPLGTVKTHVNRGREQLTHLMRDYQEAANGNA</sequence>
<dbReference type="GO" id="GO:0003677">
    <property type="term" value="F:DNA binding"/>
    <property type="evidence" value="ECO:0007669"/>
    <property type="project" value="UniProtKB-KW"/>
</dbReference>
<dbReference type="PROSITE" id="PS01063">
    <property type="entry name" value="SIGMA70_ECF"/>
    <property type="match status" value="1"/>
</dbReference>
<dbReference type="Proteomes" id="UP000559987">
    <property type="component" value="Unassembled WGS sequence"/>
</dbReference>
<dbReference type="InterPro" id="IPR013324">
    <property type="entry name" value="RNA_pol_sigma_r3/r4-like"/>
</dbReference>
<keyword evidence="2 6" id="KW-0805">Transcription regulation</keyword>
<dbReference type="EMBL" id="JACHXZ010000001">
    <property type="protein sequence ID" value="MBB3167461.1"/>
    <property type="molecule type" value="Genomic_DNA"/>
</dbReference>
<dbReference type="SUPFAM" id="SSF88946">
    <property type="entry name" value="Sigma2 domain of RNA polymerase sigma factors"/>
    <property type="match status" value="1"/>
</dbReference>
<evidence type="ECO:0000259" key="7">
    <source>
        <dbReference type="Pfam" id="PF04542"/>
    </source>
</evidence>
<dbReference type="InterPro" id="IPR013249">
    <property type="entry name" value="RNA_pol_sigma70_r4_t2"/>
</dbReference>
<evidence type="ECO:0000256" key="1">
    <source>
        <dbReference type="ARBA" id="ARBA00010641"/>
    </source>
</evidence>
<dbReference type="InterPro" id="IPR007627">
    <property type="entry name" value="RNA_pol_sigma70_r2"/>
</dbReference>
<keyword evidence="10" id="KW-1185">Reference proteome</keyword>
<evidence type="ECO:0000259" key="8">
    <source>
        <dbReference type="Pfam" id="PF08281"/>
    </source>
</evidence>
<evidence type="ECO:0000313" key="10">
    <source>
        <dbReference type="Proteomes" id="UP000559987"/>
    </source>
</evidence>
<accession>A0A839UL18</accession>
<reference evidence="9 10" key="1">
    <citation type="submission" date="2020-08" db="EMBL/GenBank/DDBJ databases">
        <title>Genomic Encyclopedia of Type Strains, Phase III (KMG-III): the genomes of soil and plant-associated and newly described type strains.</title>
        <authorList>
            <person name="Whitman W."/>
        </authorList>
    </citation>
    <scope>NUCLEOTIDE SEQUENCE [LARGE SCALE GENOMIC DNA]</scope>
    <source>
        <strain evidence="9 10">CECT 8571</strain>
    </source>
</reference>
<name>A0A839UL18_9GAMM</name>
<feature type="domain" description="RNA polymerase sigma-70 region 2" evidence="7">
    <location>
        <begin position="22"/>
        <end position="89"/>
    </location>
</feature>
<evidence type="ECO:0000313" key="9">
    <source>
        <dbReference type="EMBL" id="MBB3167461.1"/>
    </source>
</evidence>
<dbReference type="PANTHER" id="PTHR43133:SF51">
    <property type="entry name" value="RNA POLYMERASE SIGMA FACTOR"/>
    <property type="match status" value="1"/>
</dbReference>
<evidence type="ECO:0000256" key="4">
    <source>
        <dbReference type="ARBA" id="ARBA00023125"/>
    </source>
</evidence>
<comment type="similarity">
    <text evidence="1 6">Belongs to the sigma-70 factor family. ECF subfamily.</text>
</comment>
<feature type="domain" description="RNA polymerase sigma factor 70 region 4 type 2" evidence="8">
    <location>
        <begin position="115"/>
        <end position="166"/>
    </location>
</feature>
<proteinExistence type="inferred from homology"/>
<dbReference type="SUPFAM" id="SSF88659">
    <property type="entry name" value="Sigma3 and sigma4 domains of RNA polymerase sigma factors"/>
    <property type="match status" value="1"/>
</dbReference>
<evidence type="ECO:0000256" key="3">
    <source>
        <dbReference type="ARBA" id="ARBA00023082"/>
    </source>
</evidence>
<dbReference type="GO" id="GO:0016987">
    <property type="term" value="F:sigma factor activity"/>
    <property type="evidence" value="ECO:0007669"/>
    <property type="project" value="UniProtKB-KW"/>
</dbReference>
<evidence type="ECO:0000256" key="2">
    <source>
        <dbReference type="ARBA" id="ARBA00023015"/>
    </source>
</evidence>
<dbReference type="RefSeq" id="WP_183908203.1">
    <property type="nucleotide sequence ID" value="NZ_JACHXZ010000001.1"/>
</dbReference>
<dbReference type="InterPro" id="IPR014284">
    <property type="entry name" value="RNA_pol_sigma-70_dom"/>
</dbReference>
<dbReference type="Pfam" id="PF04542">
    <property type="entry name" value="Sigma70_r2"/>
    <property type="match status" value="1"/>
</dbReference>
<dbReference type="AlphaFoldDB" id="A0A839UL18"/>
<evidence type="ECO:0000256" key="6">
    <source>
        <dbReference type="RuleBase" id="RU000716"/>
    </source>
</evidence>
<keyword evidence="3 6" id="KW-0731">Sigma factor</keyword>
<comment type="caution">
    <text evidence="9">The sequence shown here is derived from an EMBL/GenBank/DDBJ whole genome shotgun (WGS) entry which is preliminary data.</text>
</comment>
<dbReference type="Gene3D" id="1.10.10.10">
    <property type="entry name" value="Winged helix-like DNA-binding domain superfamily/Winged helix DNA-binding domain"/>
    <property type="match status" value="1"/>
</dbReference>
<dbReference type="InterPro" id="IPR013325">
    <property type="entry name" value="RNA_pol_sigma_r2"/>
</dbReference>
<dbReference type="NCBIfam" id="TIGR02937">
    <property type="entry name" value="sigma70-ECF"/>
    <property type="match status" value="1"/>
</dbReference>
<protein>
    <recommendedName>
        <fullName evidence="6">RNA polymerase sigma factor</fullName>
    </recommendedName>
</protein>
<dbReference type="Gene3D" id="1.10.1740.10">
    <property type="match status" value="1"/>
</dbReference>
<evidence type="ECO:0000256" key="5">
    <source>
        <dbReference type="ARBA" id="ARBA00023163"/>
    </source>
</evidence>
<keyword evidence="4 6" id="KW-0238">DNA-binding</keyword>
<gene>
    <name evidence="9" type="ORF">FHS30_000637</name>
</gene>
<dbReference type="InterPro" id="IPR036388">
    <property type="entry name" value="WH-like_DNA-bd_sf"/>
</dbReference>
<dbReference type="PANTHER" id="PTHR43133">
    <property type="entry name" value="RNA POLYMERASE ECF-TYPE SIGMA FACTO"/>
    <property type="match status" value="1"/>
</dbReference>
<dbReference type="InterPro" id="IPR000838">
    <property type="entry name" value="RNA_pol_sigma70_ECF_CS"/>
</dbReference>
<keyword evidence="5 6" id="KW-0804">Transcription</keyword>
<organism evidence="9 10">
    <name type="scientific">Simiduia aestuariiviva</name>
    <dbReference type="NCBI Taxonomy" id="1510459"/>
    <lineage>
        <taxon>Bacteria</taxon>
        <taxon>Pseudomonadati</taxon>
        <taxon>Pseudomonadota</taxon>
        <taxon>Gammaproteobacteria</taxon>
        <taxon>Cellvibrionales</taxon>
        <taxon>Cellvibrionaceae</taxon>
        <taxon>Simiduia</taxon>
    </lineage>
</organism>